<dbReference type="OrthoDB" id="2247009at2759"/>
<gene>
    <name evidence="1" type="ORF">HMPREF1544_07200</name>
</gene>
<name>S2K1J6_MUCC1</name>
<sequence length="70" mass="7962">MLVIDENVLVTLGTTYSTLWKYHWQCVIDEEPWIAFTAMNMVRQDHSTPFSSLSFARAQTGTLALPLTTL</sequence>
<keyword evidence="2" id="KW-1185">Reference proteome</keyword>
<accession>S2K1J6</accession>
<evidence type="ECO:0000313" key="1">
    <source>
        <dbReference type="EMBL" id="EPB86040.1"/>
    </source>
</evidence>
<dbReference type="STRING" id="1220926.S2K1J6"/>
<reference evidence="2" key="1">
    <citation type="submission" date="2013-05" db="EMBL/GenBank/DDBJ databases">
        <title>The Genome sequence of Mucor circinelloides f. circinelloides 1006PhL.</title>
        <authorList>
            <consortium name="The Broad Institute Genomics Platform"/>
            <person name="Cuomo C."/>
            <person name="Earl A."/>
            <person name="Findley K."/>
            <person name="Lee S.C."/>
            <person name="Walker B."/>
            <person name="Young S."/>
            <person name="Zeng Q."/>
            <person name="Gargeya S."/>
            <person name="Fitzgerald M."/>
            <person name="Haas B."/>
            <person name="Abouelleil A."/>
            <person name="Allen A.W."/>
            <person name="Alvarado L."/>
            <person name="Arachchi H.M."/>
            <person name="Berlin A.M."/>
            <person name="Chapman S.B."/>
            <person name="Gainer-Dewar J."/>
            <person name="Goldberg J."/>
            <person name="Griggs A."/>
            <person name="Gujja S."/>
            <person name="Hansen M."/>
            <person name="Howarth C."/>
            <person name="Imamovic A."/>
            <person name="Ireland A."/>
            <person name="Larimer J."/>
            <person name="McCowan C."/>
            <person name="Murphy C."/>
            <person name="Pearson M."/>
            <person name="Poon T.W."/>
            <person name="Priest M."/>
            <person name="Roberts A."/>
            <person name="Saif S."/>
            <person name="Shea T."/>
            <person name="Sisk P."/>
            <person name="Sykes S."/>
            <person name="Wortman J."/>
            <person name="Nusbaum C."/>
            <person name="Birren B."/>
        </authorList>
    </citation>
    <scope>NUCLEOTIDE SEQUENCE [LARGE SCALE GENOMIC DNA]</scope>
    <source>
        <strain evidence="2">1006PhL</strain>
    </source>
</reference>
<protein>
    <submittedName>
        <fullName evidence="1">Uncharacterized protein</fullName>
    </submittedName>
</protein>
<organism evidence="1 2">
    <name type="scientific">Mucor circinelloides f. circinelloides (strain 1006PhL)</name>
    <name type="common">Mucormycosis agent</name>
    <name type="synonym">Calyptromyces circinelloides</name>
    <dbReference type="NCBI Taxonomy" id="1220926"/>
    <lineage>
        <taxon>Eukaryota</taxon>
        <taxon>Fungi</taxon>
        <taxon>Fungi incertae sedis</taxon>
        <taxon>Mucoromycota</taxon>
        <taxon>Mucoromycotina</taxon>
        <taxon>Mucoromycetes</taxon>
        <taxon>Mucorales</taxon>
        <taxon>Mucorineae</taxon>
        <taxon>Mucoraceae</taxon>
        <taxon>Mucor</taxon>
    </lineage>
</organism>
<dbReference type="InParanoid" id="S2K1J6"/>
<dbReference type="EMBL" id="KE123998">
    <property type="protein sequence ID" value="EPB86040.1"/>
    <property type="molecule type" value="Genomic_DNA"/>
</dbReference>
<evidence type="ECO:0000313" key="2">
    <source>
        <dbReference type="Proteomes" id="UP000014254"/>
    </source>
</evidence>
<proteinExistence type="predicted"/>
<dbReference type="Proteomes" id="UP000014254">
    <property type="component" value="Unassembled WGS sequence"/>
</dbReference>
<dbReference type="AlphaFoldDB" id="S2K1J6"/>
<dbReference type="VEuPathDB" id="FungiDB:HMPREF1544_07200"/>